<evidence type="ECO:0000313" key="6">
    <source>
        <dbReference type="Proteomes" id="UP000076577"/>
    </source>
</evidence>
<reference evidence="5 6" key="1">
    <citation type="journal article" date="2016" name="Front. Microbiol.">
        <title>Comparative Genomic Analysis Reveals a Diverse Repertoire of Genes Involved in Prokaryote-Eukaryote Interactions within the Pseudovibrio Genus.</title>
        <authorList>
            <person name="Romano S."/>
            <person name="Fernandez-Guerra A."/>
            <person name="Reen F.J."/>
            <person name="Glockner F.O."/>
            <person name="Crowley S.P."/>
            <person name="O'Sullivan O."/>
            <person name="Cotter P.D."/>
            <person name="Adams C."/>
            <person name="Dobson A.D."/>
            <person name="O'Gara F."/>
        </authorList>
    </citation>
    <scope>NUCLEOTIDE SEQUENCE [LARGE SCALE GENOMIC DNA]</scope>
    <source>
        <strain evidence="5 6">Ad2</strain>
    </source>
</reference>
<dbReference type="Pfam" id="PF02311">
    <property type="entry name" value="AraC_binding"/>
    <property type="match status" value="1"/>
</dbReference>
<dbReference type="PANTHER" id="PTHR46796:SF2">
    <property type="entry name" value="TRANSCRIPTIONAL REGULATORY PROTEIN"/>
    <property type="match status" value="1"/>
</dbReference>
<dbReference type="OrthoDB" id="9814125at2"/>
<proteinExistence type="predicted"/>
<dbReference type="Proteomes" id="UP000076577">
    <property type="component" value="Unassembled WGS sequence"/>
</dbReference>
<dbReference type="Pfam" id="PF12833">
    <property type="entry name" value="HTH_18"/>
    <property type="match status" value="1"/>
</dbReference>
<dbReference type="InterPro" id="IPR014710">
    <property type="entry name" value="RmlC-like_jellyroll"/>
</dbReference>
<evidence type="ECO:0000256" key="1">
    <source>
        <dbReference type="ARBA" id="ARBA00023015"/>
    </source>
</evidence>
<name>A0A165XY93_9HYPH</name>
<dbReference type="InterPro" id="IPR018060">
    <property type="entry name" value="HTH_AraC"/>
</dbReference>
<sequence>MPGLERSCTHDWVQTAPWQAGIQRIEAFFSGEAYAPHRHDTYSIGYTIKGVQSFDYRGVRADSTSGQVIVLHPDELHDGEAGTDEGFHYRMLYIEPAMVREALGQSANALPFVKEAVFSDQRLYWAILAAFSDMHLTLDPVALDEIITLLADGLLTKDSSANKAVGSFIDVRATRLARDYLDANIDQKVVSEELETVTGQDRYSLARQFRKAYGTSPYRYLMMRRLDKVRAQITTGMSLANAALNAGFSDQAHMTRRFKANYGISPGHWQRLARRMKTPSDMDNITQFPRKS</sequence>
<dbReference type="SMART" id="SM00342">
    <property type="entry name" value="HTH_ARAC"/>
    <property type="match status" value="1"/>
</dbReference>
<dbReference type="InterPro" id="IPR003313">
    <property type="entry name" value="AraC-bd"/>
</dbReference>
<evidence type="ECO:0000259" key="4">
    <source>
        <dbReference type="PROSITE" id="PS01124"/>
    </source>
</evidence>
<dbReference type="AlphaFoldDB" id="A0A165XY93"/>
<dbReference type="InterPro" id="IPR009057">
    <property type="entry name" value="Homeodomain-like_sf"/>
</dbReference>
<dbReference type="GO" id="GO:0003700">
    <property type="term" value="F:DNA-binding transcription factor activity"/>
    <property type="evidence" value="ECO:0007669"/>
    <property type="project" value="InterPro"/>
</dbReference>
<dbReference type="SUPFAM" id="SSF46689">
    <property type="entry name" value="Homeodomain-like"/>
    <property type="match status" value="2"/>
</dbReference>
<feature type="domain" description="HTH araC/xylS-type" evidence="4">
    <location>
        <begin position="175"/>
        <end position="272"/>
    </location>
</feature>
<accession>A0A165XY93</accession>
<dbReference type="STRING" id="989403.SAMN05421798_1186"/>
<comment type="caution">
    <text evidence="5">The sequence shown here is derived from an EMBL/GenBank/DDBJ whole genome shotgun (WGS) entry which is preliminary data.</text>
</comment>
<dbReference type="SUPFAM" id="SSF51215">
    <property type="entry name" value="Regulatory protein AraC"/>
    <property type="match status" value="1"/>
</dbReference>
<organism evidence="5 6">
    <name type="scientific">Pseudovibrio axinellae</name>
    <dbReference type="NCBI Taxonomy" id="989403"/>
    <lineage>
        <taxon>Bacteria</taxon>
        <taxon>Pseudomonadati</taxon>
        <taxon>Pseudomonadota</taxon>
        <taxon>Alphaproteobacteria</taxon>
        <taxon>Hyphomicrobiales</taxon>
        <taxon>Stappiaceae</taxon>
        <taxon>Pseudovibrio</taxon>
    </lineage>
</organism>
<dbReference type="InterPro" id="IPR037923">
    <property type="entry name" value="HTH-like"/>
</dbReference>
<evidence type="ECO:0000256" key="2">
    <source>
        <dbReference type="ARBA" id="ARBA00023125"/>
    </source>
</evidence>
<evidence type="ECO:0000313" key="5">
    <source>
        <dbReference type="EMBL" id="KZL18239.1"/>
    </source>
</evidence>
<evidence type="ECO:0000256" key="3">
    <source>
        <dbReference type="ARBA" id="ARBA00023163"/>
    </source>
</evidence>
<dbReference type="PATRIC" id="fig|989403.3.peg.2816"/>
<dbReference type="PROSITE" id="PS01124">
    <property type="entry name" value="HTH_ARAC_FAMILY_2"/>
    <property type="match status" value="1"/>
</dbReference>
<dbReference type="RefSeq" id="WP_074882315.1">
    <property type="nucleotide sequence ID" value="NZ_FOFM01000018.1"/>
</dbReference>
<gene>
    <name evidence="5" type="primary">tetD_2</name>
    <name evidence="5" type="ORF">PsAD2_02631</name>
</gene>
<keyword evidence="2" id="KW-0238">DNA-binding</keyword>
<dbReference type="EMBL" id="LMCB01000023">
    <property type="protein sequence ID" value="KZL18239.1"/>
    <property type="molecule type" value="Genomic_DNA"/>
</dbReference>
<dbReference type="GO" id="GO:0043565">
    <property type="term" value="F:sequence-specific DNA binding"/>
    <property type="evidence" value="ECO:0007669"/>
    <property type="project" value="InterPro"/>
</dbReference>
<dbReference type="PANTHER" id="PTHR46796">
    <property type="entry name" value="HTH-TYPE TRANSCRIPTIONAL ACTIVATOR RHAS-RELATED"/>
    <property type="match status" value="1"/>
</dbReference>
<keyword evidence="3" id="KW-0804">Transcription</keyword>
<keyword evidence="6" id="KW-1185">Reference proteome</keyword>
<dbReference type="Gene3D" id="1.10.10.60">
    <property type="entry name" value="Homeodomain-like"/>
    <property type="match status" value="1"/>
</dbReference>
<dbReference type="InterPro" id="IPR050204">
    <property type="entry name" value="AraC_XylS_family_regulators"/>
</dbReference>
<keyword evidence="1" id="KW-0805">Transcription regulation</keyword>
<dbReference type="Gene3D" id="2.60.120.10">
    <property type="entry name" value="Jelly Rolls"/>
    <property type="match status" value="1"/>
</dbReference>
<protein>
    <submittedName>
        <fullName evidence="5">Transposon Tn10 TetD protein</fullName>
    </submittedName>
</protein>